<evidence type="ECO:0000313" key="4">
    <source>
        <dbReference type="Proteomes" id="UP000318509"/>
    </source>
</evidence>
<dbReference type="SUPFAM" id="SSF49503">
    <property type="entry name" value="Cupredoxins"/>
    <property type="match status" value="1"/>
</dbReference>
<dbReference type="InterPro" id="IPR008972">
    <property type="entry name" value="Cupredoxin"/>
</dbReference>
<reference evidence="3 4" key="1">
    <citation type="journal article" date="2019" name="Nat. Microbiol.">
        <title>Mediterranean grassland soil C-N compound turnover is dependent on rainfall and depth, and is mediated by genomically divergent microorganisms.</title>
        <authorList>
            <person name="Diamond S."/>
            <person name="Andeer P.F."/>
            <person name="Li Z."/>
            <person name="Crits-Christoph A."/>
            <person name="Burstein D."/>
            <person name="Anantharaman K."/>
            <person name="Lane K.R."/>
            <person name="Thomas B.C."/>
            <person name="Pan C."/>
            <person name="Northen T.R."/>
            <person name="Banfield J.F."/>
        </authorList>
    </citation>
    <scope>NUCLEOTIDE SEQUENCE [LARGE SCALE GENOMIC DNA]</scope>
    <source>
        <strain evidence="3">NP_3</strain>
    </source>
</reference>
<sequence>MRTTHDLLKTALLAGIALLSTVGVARAQNSVTLTAARQTALMPDGASVPMWGWVCSTTTAPVGATCTQTNGAAQTVPATGTSTLWQPPLIRVPAAAAPAATGLTITLSNALPVETSLVIVGQIPQAADVNRLGAPVRESGRPQHPAQTSSTWTIATSADPFQPPTQSARARSFVAETPAGGSATYTFTNLRPGTYLIESGTYPAIQGPMGLYGVLVVTTAPAAGAAGTAYPSPCTATTSAACVTTGVRYDADAVALLSEIDPVQNSAVDAFLVKSAGCAASIGACTGTLSAAAEMKTWSLACSTMGPAATANTCYPPAVDYTPLYYLVDGVAFDPANPSASQLNIGSTTTAATAATGVLLRLVNAGLRFHMPSTVGLPMVQMAEDGNLEPDVAVALTTGHYAQSATGVTFPQTAATTTTPQPKVVSDVFMPAGKVIDILVFPASSGAYTAASYALFDRELSLSAGSVKRDSGMEAFLVVNGGAAGTGAGQTTGGALNAFSTAAAVADNYIVPAHATTFSGNVLLNDNGVHNASSPCVATTGSTGPQTVPAGAAGTVTLNPDGTFTLAVAAGFSNGATGSFTYCGNGNSALSAQVTFHAATVGGAPTANADTYTSHSATLLQVGAPGVLLNDTDPNGYPLTAVAAGTATGCTVSLQSNGAFTATLPALATPAARTCT</sequence>
<name>A0A537K7A2_9BACT</name>
<protein>
    <recommendedName>
        <fullName evidence="2">RapA2 cadherin-like domain-containing protein</fullName>
    </recommendedName>
</protein>
<feature type="signal peptide" evidence="1">
    <location>
        <begin position="1"/>
        <end position="27"/>
    </location>
</feature>
<evidence type="ECO:0000259" key="2">
    <source>
        <dbReference type="Pfam" id="PF17803"/>
    </source>
</evidence>
<organism evidence="3 4">
    <name type="scientific">Candidatus Segetimicrobium genomatis</name>
    <dbReference type="NCBI Taxonomy" id="2569760"/>
    <lineage>
        <taxon>Bacteria</taxon>
        <taxon>Bacillati</taxon>
        <taxon>Candidatus Sysuimicrobiota</taxon>
        <taxon>Candidatus Sysuimicrobiia</taxon>
        <taxon>Candidatus Sysuimicrobiales</taxon>
        <taxon>Candidatus Segetimicrobiaceae</taxon>
        <taxon>Candidatus Segetimicrobium</taxon>
    </lineage>
</organism>
<feature type="non-terminal residue" evidence="3">
    <location>
        <position position="676"/>
    </location>
</feature>
<accession>A0A537K7A2</accession>
<dbReference type="Gene3D" id="2.60.40.420">
    <property type="entry name" value="Cupredoxins - blue copper proteins"/>
    <property type="match status" value="1"/>
</dbReference>
<feature type="chain" id="PRO_5021913729" description="RapA2 cadherin-like domain-containing protein" evidence="1">
    <location>
        <begin position="28"/>
        <end position="676"/>
    </location>
</feature>
<feature type="domain" description="RapA2 cadherin-like" evidence="2">
    <location>
        <begin position="592"/>
        <end position="661"/>
    </location>
</feature>
<proteinExistence type="predicted"/>
<dbReference type="AlphaFoldDB" id="A0A537K7A2"/>
<evidence type="ECO:0000313" key="3">
    <source>
        <dbReference type="EMBL" id="TMI91668.1"/>
    </source>
</evidence>
<dbReference type="Pfam" id="PF17803">
    <property type="entry name" value="Cadherin_4"/>
    <property type="match status" value="1"/>
</dbReference>
<comment type="caution">
    <text evidence="3">The sequence shown here is derived from an EMBL/GenBank/DDBJ whole genome shotgun (WGS) entry which is preliminary data.</text>
</comment>
<keyword evidence="1" id="KW-0732">Signal</keyword>
<dbReference type="Proteomes" id="UP000318509">
    <property type="component" value="Unassembled WGS sequence"/>
</dbReference>
<dbReference type="EMBL" id="VBAK01000086">
    <property type="protein sequence ID" value="TMI91668.1"/>
    <property type="molecule type" value="Genomic_DNA"/>
</dbReference>
<evidence type="ECO:0000256" key="1">
    <source>
        <dbReference type="SAM" id="SignalP"/>
    </source>
</evidence>
<dbReference type="InterPro" id="IPR040853">
    <property type="entry name" value="RapA2_cadherin-like"/>
</dbReference>
<gene>
    <name evidence="3" type="ORF">E6H00_03540</name>
</gene>